<dbReference type="Pfam" id="PF01302">
    <property type="entry name" value="CAP_GLY"/>
    <property type="match status" value="1"/>
</dbReference>
<dbReference type="SMART" id="SM01052">
    <property type="entry name" value="CAP_GLY"/>
    <property type="match status" value="1"/>
</dbReference>
<dbReference type="InterPro" id="IPR032675">
    <property type="entry name" value="LRR_dom_sf"/>
</dbReference>
<dbReference type="RefSeq" id="XP_011395919.1">
    <property type="nucleotide sequence ID" value="XM_011397617.1"/>
</dbReference>
<dbReference type="EMBL" id="KL662086">
    <property type="protein sequence ID" value="KFM23049.1"/>
    <property type="molecule type" value="Genomic_DNA"/>
</dbReference>
<dbReference type="STRING" id="3075.A0A087SBE5"/>
<evidence type="ECO:0000256" key="3">
    <source>
        <dbReference type="ARBA" id="ARBA00022614"/>
    </source>
</evidence>
<dbReference type="Gene3D" id="2.30.30.190">
    <property type="entry name" value="CAP Gly-rich-like domain"/>
    <property type="match status" value="1"/>
</dbReference>
<dbReference type="InterPro" id="IPR001611">
    <property type="entry name" value="Leu-rich_rpt"/>
</dbReference>
<dbReference type="InterPro" id="IPR036859">
    <property type="entry name" value="CAP-Gly_dom_sf"/>
</dbReference>
<dbReference type="SUPFAM" id="SSF52047">
    <property type="entry name" value="RNI-like"/>
    <property type="match status" value="1"/>
</dbReference>
<sequence length="512" mass="54382">MRVGDRIVLQGTHRGTIRYIGSVPNQAGEWTGVEWDDASRGKHDGCVAGQRLFTCQRPGTPATFVRSRKLVESLLPVMSLLEGLRERYCRDEAPSLDLPSPGQHPKGRGVVVMGRADLLAAASDLTMLAHASVLGMHVAARDPPDDLSQALPSLQDLDAGDTLLGSWHAAATALSSLPALRTLSLAGTRLEAVPALPPPPPLPALRTLVLSSTGVGWGGALRIGRSLPSLAALCLCDESVEDVSPAEKGECDLTATFPALESLDLSGNLLASWRQVAALATLPSLQTLNLTGNPWGSSGDDSDCAVPCPPGFRTLRTLLLGGTRVSSWSQVQALDGLPALASLRLTDTPLWTRAPATARAQTIARLGGLVQLNGSQVAAEERRDAELWYLRKVTGGVATGEELRALNAAELVGGRGWPTPCVMRRCTSAWPMPDEHRVIALPRPAHQMSWLRARRIKRACSPATPATPLCCKHWGPLPLPWLPGGLGQGPAGSWRSPCTMKSVWSSSACQSR</sequence>
<dbReference type="PANTHER" id="PTHR22710:SF2">
    <property type="entry name" value="X-RAY RADIATION RESISTANCE-ASSOCIATED PROTEIN 1"/>
    <property type="match status" value="1"/>
</dbReference>
<dbReference type="GeneID" id="23611824"/>
<protein>
    <submittedName>
        <fullName evidence="7">Tubulin-specific chaperone E</fullName>
    </submittedName>
</protein>
<dbReference type="KEGG" id="apro:F751_0433"/>
<evidence type="ECO:0000256" key="4">
    <source>
        <dbReference type="ARBA" id="ARBA00022737"/>
    </source>
</evidence>
<dbReference type="AlphaFoldDB" id="A0A087SBE5"/>
<proteinExistence type="predicted"/>
<name>A0A087SBE5_AUXPR</name>
<keyword evidence="8" id="KW-1185">Reference proteome</keyword>
<feature type="domain" description="CAP-Gly" evidence="5">
    <location>
        <begin position="21"/>
        <end position="66"/>
    </location>
</feature>
<gene>
    <name evidence="7" type="ORF">F751_0433</name>
    <name evidence="6" type="ORF">g.6623</name>
</gene>
<keyword evidence="4" id="KW-0677">Repeat</keyword>
<accession>A0A087SBE5</accession>
<evidence type="ECO:0000313" key="8">
    <source>
        <dbReference type="Proteomes" id="UP000028924"/>
    </source>
</evidence>
<keyword evidence="2" id="KW-0963">Cytoplasm</keyword>
<dbReference type="Proteomes" id="UP000028924">
    <property type="component" value="Unassembled WGS sequence"/>
</dbReference>
<organism evidence="7 8">
    <name type="scientific">Auxenochlorella protothecoides</name>
    <name type="common">Green microalga</name>
    <name type="synonym">Chlorella protothecoides</name>
    <dbReference type="NCBI Taxonomy" id="3075"/>
    <lineage>
        <taxon>Eukaryota</taxon>
        <taxon>Viridiplantae</taxon>
        <taxon>Chlorophyta</taxon>
        <taxon>core chlorophytes</taxon>
        <taxon>Trebouxiophyceae</taxon>
        <taxon>Chlorellales</taxon>
        <taxon>Chlorellaceae</taxon>
        <taxon>Auxenochlorella</taxon>
    </lineage>
</organism>
<dbReference type="InterPro" id="IPR000938">
    <property type="entry name" value="CAP-Gly_domain"/>
</dbReference>
<reference evidence="7 8" key="1">
    <citation type="journal article" date="2014" name="BMC Genomics">
        <title>Oil accumulation mechanisms of the oleaginous microalga Chlorella protothecoides revealed through its genome, transcriptomes, and proteomes.</title>
        <authorList>
            <person name="Gao C."/>
            <person name="Wang Y."/>
            <person name="Shen Y."/>
            <person name="Yan D."/>
            <person name="He X."/>
            <person name="Dai J."/>
            <person name="Wu Q."/>
        </authorList>
    </citation>
    <scope>NUCLEOTIDE SEQUENCE [LARGE SCALE GENOMIC DNA]</scope>
    <source>
        <strain evidence="7 8">0710</strain>
    </source>
</reference>
<comment type="subcellular location">
    <subcellularLocation>
        <location evidence="1">Cytoplasm</location>
        <location evidence="1">Cytoskeleton</location>
        <location evidence="1">Cilium axoneme</location>
    </subcellularLocation>
</comment>
<dbReference type="EMBL" id="GDKF01002792">
    <property type="protein sequence ID" value="JAT75830.1"/>
    <property type="molecule type" value="Transcribed_RNA"/>
</dbReference>
<dbReference type="OrthoDB" id="5273213at2759"/>
<dbReference type="Gene3D" id="3.80.10.10">
    <property type="entry name" value="Ribonuclease Inhibitor"/>
    <property type="match status" value="3"/>
</dbReference>
<dbReference type="PANTHER" id="PTHR22710">
    <property type="entry name" value="X-RAY RADIATION RESISTANCE ASSOCIATED PROTEIN 1 XRRA1"/>
    <property type="match status" value="1"/>
</dbReference>
<evidence type="ECO:0000313" key="7">
    <source>
        <dbReference type="EMBL" id="KFM23049.1"/>
    </source>
</evidence>
<evidence type="ECO:0000259" key="5">
    <source>
        <dbReference type="PROSITE" id="PS50245"/>
    </source>
</evidence>
<keyword evidence="3" id="KW-0433">Leucine-rich repeat</keyword>
<reference evidence="6" key="2">
    <citation type="submission" date="2015-08" db="EMBL/GenBank/DDBJ databases">
        <authorList>
            <person name="Babu N.S."/>
            <person name="Beckwith C.J."/>
            <person name="Beseler K.G."/>
            <person name="Brison A."/>
            <person name="Carone J.V."/>
            <person name="Caskin T.P."/>
            <person name="Diamond M."/>
            <person name="Durham M.E."/>
            <person name="Foxe J.M."/>
            <person name="Go M."/>
            <person name="Henderson B.A."/>
            <person name="Jones I.B."/>
            <person name="McGettigan J.A."/>
            <person name="Micheletti S.J."/>
            <person name="Nasrallah M.E."/>
            <person name="Ortiz D."/>
            <person name="Piller C.R."/>
            <person name="Privatt S.R."/>
            <person name="Schneider S.L."/>
            <person name="Sharp S."/>
            <person name="Smith T.C."/>
            <person name="Stanton J.D."/>
            <person name="Ullery H.E."/>
            <person name="Wilson R.J."/>
            <person name="Serrano M.G."/>
            <person name="Buck G."/>
            <person name="Lee V."/>
            <person name="Wang Y."/>
            <person name="Carvalho R."/>
            <person name="Voegtly L."/>
            <person name="Shi R."/>
            <person name="Duckworth R."/>
            <person name="Johnson A."/>
            <person name="Loviza R."/>
            <person name="Walstead R."/>
            <person name="Shah Z."/>
            <person name="Kiflezghi M."/>
            <person name="Wade K."/>
            <person name="Ball S.L."/>
            <person name="Bradley K.W."/>
            <person name="Asai D.J."/>
            <person name="Bowman C.A."/>
            <person name="Russell D.A."/>
            <person name="Pope W.H."/>
            <person name="Jacobs-Sera D."/>
            <person name="Hendrix R.W."/>
            <person name="Hatfull G.F."/>
        </authorList>
    </citation>
    <scope>NUCLEOTIDE SEQUENCE</scope>
</reference>
<dbReference type="GO" id="GO:0005634">
    <property type="term" value="C:nucleus"/>
    <property type="evidence" value="ECO:0007669"/>
    <property type="project" value="TreeGrafter"/>
</dbReference>
<evidence type="ECO:0000256" key="2">
    <source>
        <dbReference type="ARBA" id="ARBA00022490"/>
    </source>
</evidence>
<evidence type="ECO:0000256" key="1">
    <source>
        <dbReference type="ARBA" id="ARBA00004430"/>
    </source>
</evidence>
<dbReference type="PROSITE" id="PS50245">
    <property type="entry name" value="CAP_GLY_2"/>
    <property type="match status" value="1"/>
</dbReference>
<dbReference type="GO" id="GO:0005930">
    <property type="term" value="C:axoneme"/>
    <property type="evidence" value="ECO:0007669"/>
    <property type="project" value="UniProtKB-SubCell"/>
</dbReference>
<evidence type="ECO:0000313" key="6">
    <source>
        <dbReference type="EMBL" id="JAT75830.1"/>
    </source>
</evidence>
<dbReference type="SUPFAM" id="SSF74924">
    <property type="entry name" value="Cap-Gly domain"/>
    <property type="match status" value="1"/>
</dbReference>
<dbReference type="PROSITE" id="PS00845">
    <property type="entry name" value="CAP_GLY_1"/>
    <property type="match status" value="1"/>
</dbReference>
<dbReference type="PROSITE" id="PS51450">
    <property type="entry name" value="LRR"/>
    <property type="match status" value="1"/>
</dbReference>
<dbReference type="eggNOG" id="KOG3207">
    <property type="taxonomic scope" value="Eukaryota"/>
</dbReference>